<dbReference type="CDD" id="cd09620">
    <property type="entry name" value="CBM9_like_3"/>
    <property type="match status" value="1"/>
</dbReference>
<gene>
    <name evidence="2" type="ORF">PQ465_13100</name>
</gene>
<reference evidence="2 3" key="1">
    <citation type="submission" date="2023-02" db="EMBL/GenBank/DDBJ databases">
        <title>Genome sequence of Sphingobacterium sp. KACC 22765.</title>
        <authorList>
            <person name="Kim S."/>
            <person name="Heo J."/>
            <person name="Kwon S.-W."/>
        </authorList>
    </citation>
    <scope>NUCLEOTIDE SEQUENCE [LARGE SCALE GENOMIC DNA]</scope>
    <source>
        <strain evidence="2 3">KACC 22765</strain>
    </source>
</reference>
<dbReference type="Gene3D" id="2.60.40.1190">
    <property type="match status" value="1"/>
</dbReference>
<evidence type="ECO:0000313" key="3">
    <source>
        <dbReference type="Proteomes" id="UP001221558"/>
    </source>
</evidence>
<keyword evidence="3" id="KW-1185">Reference proteome</keyword>
<accession>A0ABY7WFC8</accession>
<evidence type="ECO:0000313" key="2">
    <source>
        <dbReference type="EMBL" id="WDF67241.1"/>
    </source>
</evidence>
<organism evidence="2 3">
    <name type="scientific">Sphingobacterium oryzagri</name>
    <dbReference type="NCBI Taxonomy" id="3025669"/>
    <lineage>
        <taxon>Bacteria</taxon>
        <taxon>Pseudomonadati</taxon>
        <taxon>Bacteroidota</taxon>
        <taxon>Sphingobacteriia</taxon>
        <taxon>Sphingobacteriales</taxon>
        <taxon>Sphingobacteriaceae</taxon>
        <taxon>Sphingobacterium</taxon>
    </lineage>
</organism>
<dbReference type="EMBL" id="CP117880">
    <property type="protein sequence ID" value="WDF67241.1"/>
    <property type="molecule type" value="Genomic_DNA"/>
</dbReference>
<evidence type="ECO:0000259" key="1">
    <source>
        <dbReference type="Pfam" id="PF16011"/>
    </source>
</evidence>
<dbReference type="InterPro" id="IPR010502">
    <property type="entry name" value="Carb-bd_dom_fam9"/>
</dbReference>
<sequence>MDKITVAHIAVNEGDLNYFTLENLMRGLPWQEIATVNWPDEYPEKPNVRFQIAHCNNALLLHYHVQENFVKAQYIRPNEPVYEDSCVEFFISFDNKQQYYNLEFNALGTGLIGYGPQTKALRNRLPAEAIEKVLTTSMVQNSQGKKTWDMILVIPVDLFTAHPITDLAGLSAHANFYKCGDGLPTPHFVSWAPIDAEKPNFHLPEFFGELYFE</sequence>
<dbReference type="Proteomes" id="UP001221558">
    <property type="component" value="Chromosome"/>
</dbReference>
<feature type="domain" description="Carbohydrate-binding" evidence="1">
    <location>
        <begin position="28"/>
        <end position="212"/>
    </location>
</feature>
<name>A0ABY7WFC8_9SPHI</name>
<dbReference type="Pfam" id="PF16011">
    <property type="entry name" value="CBM9_2"/>
    <property type="match status" value="1"/>
</dbReference>
<protein>
    <submittedName>
        <fullName evidence="2">Carbohydrate-binding family 9-like protein</fullName>
    </submittedName>
</protein>
<dbReference type="RefSeq" id="WP_274265971.1">
    <property type="nucleotide sequence ID" value="NZ_CP117880.1"/>
</dbReference>
<dbReference type="SUPFAM" id="SSF49344">
    <property type="entry name" value="CBD9-like"/>
    <property type="match status" value="1"/>
</dbReference>
<proteinExistence type="predicted"/>